<dbReference type="SUPFAM" id="SSF52540">
    <property type="entry name" value="P-loop containing nucleoside triphosphate hydrolases"/>
    <property type="match status" value="1"/>
</dbReference>
<protein>
    <recommendedName>
        <fullName evidence="3">Sulfotransferase</fullName>
    </recommendedName>
</protein>
<organism evidence="1 2">
    <name type="scientific">Tetraparma gracilis</name>
    <dbReference type="NCBI Taxonomy" id="2962635"/>
    <lineage>
        <taxon>Eukaryota</taxon>
        <taxon>Sar</taxon>
        <taxon>Stramenopiles</taxon>
        <taxon>Ochrophyta</taxon>
        <taxon>Bolidophyceae</taxon>
        <taxon>Parmales</taxon>
        <taxon>Triparmaceae</taxon>
        <taxon>Tetraparma</taxon>
    </lineage>
</organism>
<dbReference type="Gene3D" id="3.40.50.300">
    <property type="entry name" value="P-loop containing nucleotide triphosphate hydrolases"/>
    <property type="match status" value="1"/>
</dbReference>
<dbReference type="Pfam" id="PF13469">
    <property type="entry name" value="Sulfotransfer_3"/>
    <property type="match status" value="1"/>
</dbReference>
<accession>A0ABQ6MQP7</accession>
<evidence type="ECO:0000313" key="2">
    <source>
        <dbReference type="Proteomes" id="UP001165060"/>
    </source>
</evidence>
<gene>
    <name evidence="1" type="ORF">TeGR_g11142</name>
</gene>
<dbReference type="PANTHER" id="PTHR36451">
    <property type="entry name" value="PAPS-DEPENDENT SULFOTRANSFERASE STF3"/>
    <property type="match status" value="1"/>
</dbReference>
<dbReference type="EMBL" id="BRYB01004390">
    <property type="protein sequence ID" value="GMI30214.1"/>
    <property type="molecule type" value="Genomic_DNA"/>
</dbReference>
<comment type="caution">
    <text evidence="1">The sequence shown here is derived from an EMBL/GenBank/DDBJ whole genome shotgun (WGS) entry which is preliminary data.</text>
</comment>
<sequence length="362" mass="41162">MTAACSSWSPSSETLVRVRGIVHMFNTVKRLAGDKPAANQAKIDAANALFEEVLAAERAAFGDSPEVEMSKKFLFKSQVEGIFGKTNKFSPFGQVVTYGETLKFLRRRIKFAKKVKEVLGDAAKNGGKDLDVGKSVVFIAGLPRTGSTMLHRLLAADKTSRCPLWWEQMHDVEADPTPPADDKTSRCPLWWEQMHDVEADPTPPAELLTDPRSKVVEKSLKNISMITPNLVEEFNRFHKIGAYEVEECAPFMRRYFNDMDSPYLSEECLEDRNEWLTSPKYDKTFIFTHLRAWFALETTAFPKDQQMFWCLKAPLFTFFLDEIDQVFEESTFAFTSRDPINVIPSTCGMVECAASFKANWRE</sequence>
<name>A0ABQ6MQP7_9STRA</name>
<dbReference type="PANTHER" id="PTHR36451:SF1">
    <property type="entry name" value="OMEGA-HYDROXY-BETA-DIHYDROMENAQUINONE-9 SULFOTRANSFERASE STF3"/>
    <property type="match status" value="1"/>
</dbReference>
<dbReference type="Proteomes" id="UP001165060">
    <property type="component" value="Unassembled WGS sequence"/>
</dbReference>
<proteinExistence type="predicted"/>
<keyword evidence="2" id="KW-1185">Reference proteome</keyword>
<feature type="non-terminal residue" evidence="1">
    <location>
        <position position="362"/>
    </location>
</feature>
<reference evidence="1 2" key="1">
    <citation type="journal article" date="2023" name="Commun. Biol.">
        <title>Genome analysis of Parmales, the sister group of diatoms, reveals the evolutionary specialization of diatoms from phago-mixotrophs to photoautotrophs.</title>
        <authorList>
            <person name="Ban H."/>
            <person name="Sato S."/>
            <person name="Yoshikawa S."/>
            <person name="Yamada K."/>
            <person name="Nakamura Y."/>
            <person name="Ichinomiya M."/>
            <person name="Sato N."/>
            <person name="Blanc-Mathieu R."/>
            <person name="Endo H."/>
            <person name="Kuwata A."/>
            <person name="Ogata H."/>
        </authorList>
    </citation>
    <scope>NUCLEOTIDE SEQUENCE [LARGE SCALE GENOMIC DNA]</scope>
</reference>
<dbReference type="InterPro" id="IPR027417">
    <property type="entry name" value="P-loop_NTPase"/>
</dbReference>
<evidence type="ECO:0000313" key="1">
    <source>
        <dbReference type="EMBL" id="GMI30214.1"/>
    </source>
</evidence>
<evidence type="ECO:0008006" key="3">
    <source>
        <dbReference type="Google" id="ProtNLM"/>
    </source>
</evidence>
<dbReference type="InterPro" id="IPR052736">
    <property type="entry name" value="Stf3_sulfotransferase"/>
</dbReference>